<evidence type="ECO:0000256" key="9">
    <source>
        <dbReference type="RuleBase" id="RU364059"/>
    </source>
</evidence>
<feature type="compositionally biased region" description="Basic and acidic residues" evidence="10">
    <location>
        <begin position="640"/>
        <end position="655"/>
    </location>
</feature>
<comment type="function">
    <text evidence="9">Component of the Mediator complex, a coactivator involved in the regulated transcription of nearly all RNA polymerase II-dependent genes. Mediator functions as a bridge to convey information from gene-specific regulatory proteins to the basal RNA polymerase II transcription machinery. Mediator is recruited to promoters by direct interactions with regulatory proteins and serves as a scaffold for the assembly of a functional preinitiation complex with RNA polymerase II and the general transcription factors.</text>
</comment>
<evidence type="ECO:0000256" key="7">
    <source>
        <dbReference type="ARBA" id="ARBA00023242"/>
    </source>
</evidence>
<evidence type="ECO:0000256" key="4">
    <source>
        <dbReference type="ARBA" id="ARBA00023015"/>
    </source>
</evidence>
<name>A0A8K0CAT4_IGNLU</name>
<feature type="compositionally biased region" description="Low complexity" evidence="10">
    <location>
        <begin position="1156"/>
        <end position="1171"/>
    </location>
</feature>
<evidence type="ECO:0000256" key="5">
    <source>
        <dbReference type="ARBA" id="ARBA00023159"/>
    </source>
</evidence>
<evidence type="ECO:0000313" key="12">
    <source>
        <dbReference type="EMBL" id="KAF2883823.1"/>
    </source>
</evidence>
<gene>
    <name evidence="12" type="ORF">ILUMI_22354</name>
</gene>
<dbReference type="GO" id="GO:0016592">
    <property type="term" value="C:mediator complex"/>
    <property type="evidence" value="ECO:0007669"/>
    <property type="project" value="InterPro"/>
</dbReference>
<keyword evidence="4 9" id="KW-0805">Transcription regulation</keyword>
<keyword evidence="5 9" id="KW-0010">Activator</keyword>
<feature type="compositionally biased region" description="Polar residues" evidence="10">
    <location>
        <begin position="1108"/>
        <end position="1123"/>
    </location>
</feature>
<feature type="compositionally biased region" description="Polar residues" evidence="10">
    <location>
        <begin position="677"/>
        <end position="689"/>
    </location>
</feature>
<comment type="subcellular location">
    <subcellularLocation>
        <location evidence="1 9">Nucleus</location>
    </subcellularLocation>
</comment>
<keyword evidence="6 9" id="KW-0804">Transcription</keyword>
<feature type="compositionally biased region" description="Low complexity" evidence="10">
    <location>
        <begin position="1015"/>
        <end position="1037"/>
    </location>
</feature>
<feature type="compositionally biased region" description="Low complexity" evidence="10">
    <location>
        <begin position="890"/>
        <end position="899"/>
    </location>
</feature>
<organism evidence="12 13">
    <name type="scientific">Ignelater luminosus</name>
    <name type="common">Cucubano</name>
    <name type="synonym">Pyrophorus luminosus</name>
    <dbReference type="NCBI Taxonomy" id="2038154"/>
    <lineage>
        <taxon>Eukaryota</taxon>
        <taxon>Metazoa</taxon>
        <taxon>Ecdysozoa</taxon>
        <taxon>Arthropoda</taxon>
        <taxon>Hexapoda</taxon>
        <taxon>Insecta</taxon>
        <taxon>Pterygota</taxon>
        <taxon>Neoptera</taxon>
        <taxon>Endopterygota</taxon>
        <taxon>Coleoptera</taxon>
        <taxon>Polyphaga</taxon>
        <taxon>Elateriformia</taxon>
        <taxon>Elateroidea</taxon>
        <taxon>Elateridae</taxon>
        <taxon>Agrypninae</taxon>
        <taxon>Pyrophorini</taxon>
        <taxon>Ignelater</taxon>
    </lineage>
</organism>
<feature type="compositionally biased region" description="Basic and acidic residues" evidence="10">
    <location>
        <begin position="824"/>
        <end position="844"/>
    </location>
</feature>
<feature type="compositionally biased region" description="Polar residues" evidence="10">
    <location>
        <begin position="957"/>
        <end position="981"/>
    </location>
</feature>
<dbReference type="Pfam" id="PF10744">
    <property type="entry name" value="Med1"/>
    <property type="match status" value="1"/>
</dbReference>
<dbReference type="GO" id="GO:0045944">
    <property type="term" value="P:positive regulation of transcription by RNA polymerase II"/>
    <property type="evidence" value="ECO:0007669"/>
    <property type="project" value="UniProtKB-ARBA"/>
</dbReference>
<feature type="region of interest" description="Disordered" evidence="10">
    <location>
        <begin position="1088"/>
        <end position="1299"/>
    </location>
</feature>
<evidence type="ECO:0000259" key="11">
    <source>
        <dbReference type="Pfam" id="PF10744"/>
    </source>
</evidence>
<evidence type="ECO:0000256" key="2">
    <source>
        <dbReference type="ARBA" id="ARBA00006210"/>
    </source>
</evidence>
<feature type="region of interest" description="Disordered" evidence="10">
    <location>
        <begin position="798"/>
        <end position="1075"/>
    </location>
</feature>
<feature type="compositionally biased region" description="Polar residues" evidence="10">
    <location>
        <begin position="904"/>
        <end position="918"/>
    </location>
</feature>
<accession>A0A8K0CAT4</accession>
<evidence type="ECO:0000256" key="8">
    <source>
        <dbReference type="ARBA" id="ARBA00031254"/>
    </source>
</evidence>
<dbReference type="Proteomes" id="UP000801492">
    <property type="component" value="Unassembled WGS sequence"/>
</dbReference>
<feature type="compositionally biased region" description="Polar residues" evidence="10">
    <location>
        <begin position="1045"/>
        <end position="1069"/>
    </location>
</feature>
<feature type="compositionally biased region" description="Low complexity" evidence="10">
    <location>
        <begin position="798"/>
        <end position="820"/>
    </location>
</feature>
<feature type="compositionally biased region" description="Polar residues" evidence="10">
    <location>
        <begin position="1422"/>
        <end position="1434"/>
    </location>
</feature>
<dbReference type="InterPro" id="IPR019680">
    <property type="entry name" value="Mediator_Med1"/>
</dbReference>
<feature type="region of interest" description="Disordered" evidence="10">
    <location>
        <begin position="625"/>
        <end position="689"/>
    </location>
</feature>
<feature type="domain" description="Mediator complex subunit Med1" evidence="11">
    <location>
        <begin position="69"/>
        <end position="425"/>
    </location>
</feature>
<feature type="compositionally biased region" description="Polar residues" evidence="10">
    <location>
        <begin position="770"/>
        <end position="784"/>
    </location>
</feature>
<feature type="region of interest" description="Disordered" evidence="10">
    <location>
        <begin position="735"/>
        <end position="784"/>
    </location>
</feature>
<evidence type="ECO:0000256" key="10">
    <source>
        <dbReference type="SAM" id="MobiDB-lite"/>
    </source>
</evidence>
<sequence>MNKTTNGPTSTTIPSAMDKNKDWQLELVMEKLRSKASQYKSLQETSKTVRMTMLDKRYTLDSVEKSQHQKCLDTLQHCIKVTSLQSMVERLESLTRQLGLKFMVGPSGVELFISSDMFYLEIILDQSGAVRDVKVHHEGKMEQQSCAELVSCLSRQDFADFTAQLEGFASIYQLNAEKKVKCKAFTALQSLESDLNTLAQLQTFMKEPFNLLHKSPVGILEKRRGGHPMKLTYFVSPYDLVNEEKGELEPITVEVVISKNLGYSVTVCMEGSAAHKLQTTTLITVNRNINGKSTPSFAALSNQNSAAIPACFMLKLNKPMPMCVSLVQQIQQLTELECAEMSSTHPLLSLIATHASDGKLETGNNKGLFVTLPDQHHCYFMTESKSMEGILVHNIPFTHPGHVSQILVILRQQALFNTIISSCVRPNSKQDFENMIMFEISALTWTHISISLEHPIEETMATAEVDLSDISNLQCRIHSPGTPLPPNTPDTTSEHAAKVLNRCLSIPVTMRSIIHLWDKQVVRKNHFNGHENFNLPLGSGDPGGHKGPPSNGLTDFGNLDGKIKQESSNGGGLPHGMNLPMMSHSHQGVFLNESMMASANFSNFPAADTTPMLTNMELANILAGTGQPEKSSKRQHKRNKSSDDPWKSMKRKPGEDAELLMETSSSDSTSRSTPLSQETPSEISMMTPNSAMGFQSDLELSALDPTELISGPDKVTSEFDNLDELGDMEEMLVGNSKDHKLRKSRELQKSPSSSSVLDLGESKTLVPPSVSITPINTPQGFNSLGNVNVDRRPGIEIIPIATTPPTTLPSSITITPISSSQMKSIEERSREKKSSKSRSDDKNRLEKKRKRKRDESPMGPPEKIPPKQDPLSKPVSVSIKPAESPPLPSMTPTSPSSMLRKFSASPTQTKSFSVSGKLSPSMLKSSIKSGSSSHQSPKHSPAHVPSSPKHSIPGISSPKSHGTSPKHPSTGSSGKPSMSTLKSAANSPSSKSNSESLKSKSGSKESSRDKDKKSSFSVSNSNKVKSSSVKLKQLDLSAGTDLHVGSSQGDSLPSPSATADLVKSSNPGQVRNRKGSLSAIVDKLKSAQHCDNATDLSSKSSSSRERSGQTTSKTVDGSKSTNKVGGENKNPEYMVKPSSDGMKITINKTRTKDSSKSLIKSQSSSGTGSPKTHTGLKPGVNSGPASKKPQQFAQKSSSSPNITNSTSGASNYGNFKSSSSSSSKSQSLNSKNSSSLGGSLSSKSITKLSGSPKSSATDLSRNKDRPRLNKSSSEKSIFSSSRERKSSPTQNREESDSEKAYKLALSKMDPYSTAPLMAEGLIKQLDKNFQIPKLSARNSEDKKASSNKVTTSADTVNNINRTVDTTKMYDVLTKNDVSLPKYPLALPTTKMFDTNMEAKIRNSMNIMASTVANMSNPLVLATSTSSPKSGIANSQHKDINNEYNIDNSEGDRKKDTPQNLSTSVSVKEDVNYKHNFPISATKTFPSSSIASDLSVKSVDLTSKFATSTTDTKKDTKNFPKEL</sequence>
<feature type="compositionally biased region" description="Low complexity" evidence="10">
    <location>
        <begin position="1196"/>
        <end position="1251"/>
    </location>
</feature>
<keyword evidence="7 9" id="KW-0539">Nucleus</keyword>
<dbReference type="EMBL" id="VTPC01090289">
    <property type="protein sequence ID" value="KAF2883823.1"/>
    <property type="molecule type" value="Genomic_DNA"/>
</dbReference>
<dbReference type="OrthoDB" id="2281547at2759"/>
<feature type="compositionally biased region" description="Basic and acidic residues" evidence="10">
    <location>
        <begin position="1281"/>
        <end position="1299"/>
    </location>
</feature>
<dbReference type="GO" id="GO:0003712">
    <property type="term" value="F:transcription coregulator activity"/>
    <property type="evidence" value="ECO:0007669"/>
    <property type="project" value="InterPro"/>
</dbReference>
<protein>
    <recommendedName>
        <fullName evidence="3 9">Mediator of RNA polymerase II transcription subunit 1</fullName>
    </recommendedName>
    <alternativeName>
        <fullName evidence="8 9">Mediator complex subunit 1</fullName>
    </alternativeName>
</protein>
<feature type="compositionally biased region" description="Low complexity" evidence="10">
    <location>
        <begin position="982"/>
        <end position="1000"/>
    </location>
</feature>
<dbReference type="PANTHER" id="PTHR12881:SF10">
    <property type="entry name" value="MEDIATOR OF RNA POLYMERASE II TRANSCRIPTION SUBUNIT 1"/>
    <property type="match status" value="1"/>
</dbReference>
<comment type="caution">
    <text evidence="12">The sequence shown here is derived from an EMBL/GenBank/DDBJ whole genome shotgun (WGS) entry which is preliminary data.</text>
</comment>
<feature type="compositionally biased region" description="Low complexity" evidence="10">
    <location>
        <begin position="663"/>
        <end position="676"/>
    </location>
</feature>
<keyword evidence="13" id="KW-1185">Reference proteome</keyword>
<feature type="region of interest" description="Disordered" evidence="10">
    <location>
        <begin position="1422"/>
        <end position="1466"/>
    </location>
</feature>
<evidence type="ECO:0000256" key="6">
    <source>
        <dbReference type="ARBA" id="ARBA00023163"/>
    </source>
</evidence>
<feature type="compositionally biased region" description="Basic and acidic residues" evidence="10">
    <location>
        <begin position="1002"/>
        <end position="1014"/>
    </location>
</feature>
<feature type="compositionally biased region" description="Low complexity" evidence="10">
    <location>
        <begin position="1270"/>
        <end position="1280"/>
    </location>
</feature>
<proteinExistence type="inferred from homology"/>
<reference evidence="12" key="1">
    <citation type="submission" date="2019-08" db="EMBL/GenBank/DDBJ databases">
        <title>The genome of the North American firefly Photinus pyralis.</title>
        <authorList>
            <consortium name="Photinus pyralis genome working group"/>
            <person name="Fallon T.R."/>
            <person name="Sander Lower S.E."/>
            <person name="Weng J.-K."/>
        </authorList>
    </citation>
    <scope>NUCLEOTIDE SEQUENCE</scope>
    <source>
        <strain evidence="12">TRF0915ILg1</strain>
        <tissue evidence="12">Whole body</tissue>
    </source>
</reference>
<feature type="compositionally biased region" description="Low complexity" evidence="10">
    <location>
        <begin position="919"/>
        <end position="935"/>
    </location>
</feature>
<dbReference type="PANTHER" id="PTHR12881">
    <property type="entry name" value="MEDIATOR OF RNA POLYMERASE II TRANSCRIPTION SUBUNIT 1"/>
    <property type="match status" value="1"/>
</dbReference>
<dbReference type="InterPro" id="IPR051999">
    <property type="entry name" value="Mediator_complex_subunit_1"/>
</dbReference>
<comment type="similarity">
    <text evidence="2 9">Belongs to the Mediator complex subunit 1 family.</text>
</comment>
<evidence type="ECO:0000256" key="1">
    <source>
        <dbReference type="ARBA" id="ARBA00004123"/>
    </source>
</evidence>
<evidence type="ECO:0000313" key="13">
    <source>
        <dbReference type="Proteomes" id="UP000801492"/>
    </source>
</evidence>
<evidence type="ECO:0000256" key="3">
    <source>
        <dbReference type="ARBA" id="ARBA00020612"/>
    </source>
</evidence>